<dbReference type="CDD" id="cd12108">
    <property type="entry name" value="Hr-like"/>
    <property type="match status" value="1"/>
</dbReference>
<dbReference type="RefSeq" id="WP_013679595.1">
    <property type="nucleotide sequence ID" value="NC_015315.1"/>
</dbReference>
<evidence type="ECO:0000313" key="3">
    <source>
        <dbReference type="Proteomes" id="UP000008138"/>
    </source>
</evidence>
<dbReference type="Proteomes" id="UP000008138">
    <property type="component" value="Chromosome"/>
</dbReference>
<dbReference type="AlphaFoldDB" id="F2L510"/>
<name>F2L510_THEU7</name>
<reference key="2">
    <citation type="submission" date="2011-03" db="EMBL/GenBank/DDBJ databases">
        <title>Complete genome sequence of the thermoacidophilic crenarchaeon Thermoproteus uzoniensis 768-20.</title>
        <authorList>
            <person name="Mardanov A.V."/>
            <person name="Gumerov V.M."/>
            <person name="Beletsky A.V."/>
            <person name="Prokofeva M.I."/>
            <person name="Bonch-Osmolovskaya E.A."/>
            <person name="Ravin N.V."/>
            <person name="Skryabin K.G."/>
        </authorList>
    </citation>
    <scope>NUCLEOTIDE SEQUENCE</scope>
    <source>
        <strain>768-20</strain>
    </source>
</reference>
<dbReference type="STRING" id="999630.TUZN_0771"/>
<protein>
    <recommendedName>
        <fullName evidence="1">Hemerythrin-like domain-containing protein</fullName>
    </recommendedName>
</protein>
<gene>
    <name evidence="2" type="ordered locus">TUZN_0771</name>
</gene>
<dbReference type="Gene3D" id="1.20.120.520">
    <property type="entry name" value="nmb1532 protein domain like"/>
    <property type="match status" value="1"/>
</dbReference>
<evidence type="ECO:0000313" key="2">
    <source>
        <dbReference type="EMBL" id="AEA12259.1"/>
    </source>
</evidence>
<accession>F2L510</accession>
<dbReference type="PANTHER" id="PTHR39966:SF1">
    <property type="entry name" value="HEMERYTHRIN-LIKE DOMAIN-CONTAINING PROTEIN"/>
    <property type="match status" value="1"/>
</dbReference>
<dbReference type="Pfam" id="PF01814">
    <property type="entry name" value="Hemerythrin"/>
    <property type="match status" value="1"/>
</dbReference>
<dbReference type="OrthoDB" id="131831at2157"/>
<keyword evidence="3" id="KW-1185">Reference proteome</keyword>
<evidence type="ECO:0000259" key="1">
    <source>
        <dbReference type="Pfam" id="PF01814"/>
    </source>
</evidence>
<organism evidence="2 3">
    <name type="scientific">Thermoproteus uzoniensis (strain 768-20)</name>
    <dbReference type="NCBI Taxonomy" id="999630"/>
    <lineage>
        <taxon>Archaea</taxon>
        <taxon>Thermoproteota</taxon>
        <taxon>Thermoprotei</taxon>
        <taxon>Thermoproteales</taxon>
        <taxon>Thermoproteaceae</taxon>
        <taxon>Thermoproteus</taxon>
    </lineage>
</organism>
<dbReference type="HOGENOM" id="CLU_095978_2_0_2"/>
<dbReference type="InterPro" id="IPR012312">
    <property type="entry name" value="Hemerythrin-like"/>
</dbReference>
<reference evidence="2 3" key="1">
    <citation type="journal article" date="2011" name="J. Bacteriol.">
        <title>Complete genome sequence of the thermoacidophilic crenarchaeon Thermoproteus uzoniensis 768-20.</title>
        <authorList>
            <person name="Mardanov A.V."/>
            <person name="Gumerov V.M."/>
            <person name="Beletsky A.V."/>
            <person name="Prokofeva M.I."/>
            <person name="Bonch-Osmolovskaya E.A."/>
            <person name="Ravin N.V."/>
            <person name="Skryabin K.G."/>
        </authorList>
    </citation>
    <scope>NUCLEOTIDE SEQUENCE [LARGE SCALE GENOMIC DNA]</scope>
    <source>
        <strain evidence="2 3">768-20</strain>
    </source>
</reference>
<dbReference type="GO" id="GO:0005886">
    <property type="term" value="C:plasma membrane"/>
    <property type="evidence" value="ECO:0007669"/>
    <property type="project" value="TreeGrafter"/>
</dbReference>
<dbReference type="KEGG" id="tuz:TUZN_0771"/>
<dbReference type="eggNOG" id="arCOG01471">
    <property type="taxonomic scope" value="Archaea"/>
</dbReference>
<proteinExistence type="predicted"/>
<sequence length="179" mass="20715">MGRVRVKYVTGVLREHHERILEALEVLNKAVSSPNPDPDDIYKLIQFAQRFVDACHHSVEEYILFPGANRAGIPFAGGPIYVMTSEHGVGRYLARVMEELYKAWRAGDKEAYRDFVDYAKLYIDHIWQHIEKENGVLFPMLESAVPEIQASRSVEEIERENDYEGWMKVLEELKAKYAV</sequence>
<dbReference type="EMBL" id="CP002590">
    <property type="protein sequence ID" value="AEA12259.1"/>
    <property type="molecule type" value="Genomic_DNA"/>
</dbReference>
<dbReference type="PANTHER" id="PTHR39966">
    <property type="entry name" value="BLL2471 PROTEIN-RELATED"/>
    <property type="match status" value="1"/>
</dbReference>
<dbReference type="GeneID" id="10360308"/>
<feature type="domain" description="Hemerythrin-like" evidence="1">
    <location>
        <begin position="12"/>
        <end position="141"/>
    </location>
</feature>